<reference evidence="2 3" key="1">
    <citation type="journal article" date="2021" name="Nat. Commun.">
        <title>Genetic determinants of endophytism in the Arabidopsis root mycobiome.</title>
        <authorList>
            <person name="Mesny F."/>
            <person name="Miyauchi S."/>
            <person name="Thiergart T."/>
            <person name="Pickel B."/>
            <person name="Atanasova L."/>
            <person name="Karlsson M."/>
            <person name="Huettel B."/>
            <person name="Barry K.W."/>
            <person name="Haridas S."/>
            <person name="Chen C."/>
            <person name="Bauer D."/>
            <person name="Andreopoulos W."/>
            <person name="Pangilinan J."/>
            <person name="LaButti K."/>
            <person name="Riley R."/>
            <person name="Lipzen A."/>
            <person name="Clum A."/>
            <person name="Drula E."/>
            <person name="Henrissat B."/>
            <person name="Kohler A."/>
            <person name="Grigoriev I.V."/>
            <person name="Martin F.M."/>
            <person name="Hacquard S."/>
        </authorList>
    </citation>
    <scope>NUCLEOTIDE SEQUENCE [LARGE SCALE GENOMIC DNA]</scope>
    <source>
        <strain evidence="2 3">MPI-SDFR-AT-0080</strain>
    </source>
</reference>
<feature type="compositionally biased region" description="Low complexity" evidence="1">
    <location>
        <begin position="10"/>
        <end position="34"/>
    </location>
</feature>
<feature type="compositionally biased region" description="Polar residues" evidence="1">
    <location>
        <begin position="168"/>
        <end position="181"/>
    </location>
</feature>
<feature type="region of interest" description="Disordered" evidence="1">
    <location>
        <begin position="1"/>
        <end position="78"/>
    </location>
</feature>
<name>A0ABQ8GB58_9PEZI</name>
<feature type="region of interest" description="Disordered" evidence="1">
    <location>
        <begin position="163"/>
        <end position="229"/>
    </location>
</feature>
<dbReference type="Proteomes" id="UP000774617">
    <property type="component" value="Unassembled WGS sequence"/>
</dbReference>
<feature type="compositionally biased region" description="Low complexity" evidence="1">
    <location>
        <begin position="193"/>
        <end position="214"/>
    </location>
</feature>
<evidence type="ECO:0000313" key="2">
    <source>
        <dbReference type="EMBL" id="KAH7050056.1"/>
    </source>
</evidence>
<evidence type="ECO:0000313" key="3">
    <source>
        <dbReference type="Proteomes" id="UP000774617"/>
    </source>
</evidence>
<protein>
    <submittedName>
        <fullName evidence="2">Uncharacterized protein</fullName>
    </submittedName>
</protein>
<evidence type="ECO:0000256" key="1">
    <source>
        <dbReference type="SAM" id="MobiDB-lite"/>
    </source>
</evidence>
<organism evidence="2 3">
    <name type="scientific">Macrophomina phaseolina</name>
    <dbReference type="NCBI Taxonomy" id="35725"/>
    <lineage>
        <taxon>Eukaryota</taxon>
        <taxon>Fungi</taxon>
        <taxon>Dikarya</taxon>
        <taxon>Ascomycota</taxon>
        <taxon>Pezizomycotina</taxon>
        <taxon>Dothideomycetes</taxon>
        <taxon>Dothideomycetes incertae sedis</taxon>
        <taxon>Botryosphaeriales</taxon>
        <taxon>Botryosphaeriaceae</taxon>
        <taxon>Macrophomina</taxon>
    </lineage>
</organism>
<dbReference type="EMBL" id="JAGTJR010000013">
    <property type="protein sequence ID" value="KAH7050056.1"/>
    <property type="molecule type" value="Genomic_DNA"/>
</dbReference>
<keyword evidence="3" id="KW-1185">Reference proteome</keyword>
<proteinExistence type="predicted"/>
<accession>A0ABQ8GB58</accession>
<comment type="caution">
    <text evidence="2">The sequence shown here is derived from an EMBL/GenBank/DDBJ whole genome shotgun (WGS) entry which is preliminary data.</text>
</comment>
<gene>
    <name evidence="2" type="ORF">B0J12DRAFT_663095</name>
</gene>
<sequence>MGRRRRRRMVGAASSSSSRGGFFGFFRRGGSPAAPKSLDSAARGSHDDAEKAMLAQQQQQQRNAGPAELETGPDVPEMPTAVNYQELAAGDPFEQQRAFEAQQMYTRGGSVGGMSTVAEGQPMMPQELLGKELNGAGVSAGGGVNGRSINYVNMNRKPVAAGGMVQRGGSNATTESSSAGTVYSPISPARTASQSHSEPLSSISPMSSVSPMMPAELPGDAIGRRRESG</sequence>